<keyword evidence="1" id="KW-0472">Membrane</keyword>
<reference evidence="3 4" key="2">
    <citation type="submission" date="2024-07" db="EMBL/GenBank/DDBJ databases">
        <authorList>
            <person name="Akdeniz Z."/>
        </authorList>
    </citation>
    <scope>NUCLEOTIDE SEQUENCE [LARGE SCALE GENOMIC DNA]</scope>
</reference>
<feature type="transmembrane region" description="Helical" evidence="1">
    <location>
        <begin position="20"/>
        <end position="41"/>
    </location>
</feature>
<name>A0AA86PPX2_9EUKA</name>
<proteinExistence type="predicted"/>
<organism evidence="2">
    <name type="scientific">Hexamita inflata</name>
    <dbReference type="NCBI Taxonomy" id="28002"/>
    <lineage>
        <taxon>Eukaryota</taxon>
        <taxon>Metamonada</taxon>
        <taxon>Diplomonadida</taxon>
        <taxon>Hexamitidae</taxon>
        <taxon>Hexamitinae</taxon>
        <taxon>Hexamita</taxon>
    </lineage>
</organism>
<dbReference type="EMBL" id="CATOUU010000698">
    <property type="protein sequence ID" value="CAI9942202.1"/>
    <property type="molecule type" value="Genomic_DNA"/>
</dbReference>
<feature type="transmembrane region" description="Helical" evidence="1">
    <location>
        <begin position="75"/>
        <end position="95"/>
    </location>
</feature>
<evidence type="ECO:0000256" key="1">
    <source>
        <dbReference type="SAM" id="Phobius"/>
    </source>
</evidence>
<dbReference type="Proteomes" id="UP001642409">
    <property type="component" value="Unassembled WGS sequence"/>
</dbReference>
<gene>
    <name evidence="2" type="ORF">HINF_LOCUS29847</name>
    <name evidence="3" type="ORF">HINF_LOCUS52161</name>
</gene>
<protein>
    <submittedName>
        <fullName evidence="3">Hypothetical_protein</fullName>
    </submittedName>
</protein>
<comment type="caution">
    <text evidence="2">The sequence shown here is derived from an EMBL/GenBank/DDBJ whole genome shotgun (WGS) entry which is preliminary data.</text>
</comment>
<dbReference type="EMBL" id="CAXDID020000258">
    <property type="protein sequence ID" value="CAL6066103.1"/>
    <property type="molecule type" value="Genomic_DNA"/>
</dbReference>
<evidence type="ECO:0000313" key="2">
    <source>
        <dbReference type="EMBL" id="CAI9942202.1"/>
    </source>
</evidence>
<evidence type="ECO:0000313" key="4">
    <source>
        <dbReference type="Proteomes" id="UP001642409"/>
    </source>
</evidence>
<reference evidence="2" key="1">
    <citation type="submission" date="2023-06" db="EMBL/GenBank/DDBJ databases">
        <authorList>
            <person name="Kurt Z."/>
        </authorList>
    </citation>
    <scope>NUCLEOTIDE SEQUENCE</scope>
</reference>
<evidence type="ECO:0000313" key="3">
    <source>
        <dbReference type="EMBL" id="CAL6066103.1"/>
    </source>
</evidence>
<dbReference type="AlphaFoldDB" id="A0AA86PPX2"/>
<sequence>MAYVELQTSWKVLEQLRFTWYPYVLFVPLLFVLFFLIMLNVSPKCQLNTFKWLKQYWLNIKRGIHITVLYEIKFYWFRGVLIMLVLTDCLSFVFYPEFYKLVLIKLAFELFELFWFYLSKRFTVKWNNRVTIKTASMITLLNVFFENCFFFVDIILCFVIVDQFKAMQFHYYYLLVHLELLMSIIIVCNLRLLYLLKRRPDTDLNGLSEQTVVEQIKQIPFIQDAKETVINVKVDDIVF</sequence>
<feature type="transmembrane region" description="Helical" evidence="1">
    <location>
        <begin position="173"/>
        <end position="194"/>
    </location>
</feature>
<keyword evidence="1" id="KW-0812">Transmembrane</keyword>
<keyword evidence="1" id="KW-1133">Transmembrane helix</keyword>
<feature type="transmembrane region" description="Helical" evidence="1">
    <location>
        <begin position="101"/>
        <end position="118"/>
    </location>
</feature>
<feature type="transmembrane region" description="Helical" evidence="1">
    <location>
        <begin position="139"/>
        <end position="161"/>
    </location>
</feature>
<accession>A0AA86PPX2</accession>
<keyword evidence="4" id="KW-1185">Reference proteome</keyword>